<evidence type="ECO:0000313" key="1">
    <source>
        <dbReference type="EMBL" id="AYQ99322.1"/>
    </source>
</evidence>
<proteinExistence type="predicted"/>
<dbReference type="Proteomes" id="UP000279277">
    <property type="component" value="Segment"/>
</dbReference>
<dbReference type="GeneID" id="77953038"/>
<dbReference type="EMBL" id="MK016493">
    <property type="protein sequence ID" value="AYQ99322.1"/>
    <property type="molecule type" value="Genomic_DNA"/>
</dbReference>
<keyword evidence="2" id="KW-1185">Reference proteome</keyword>
<gene>
    <name evidence="1" type="primary">102</name>
    <name evidence="1" type="ORF">PBI_CANTARE_102</name>
</gene>
<dbReference type="KEGG" id="vg:77953038"/>
<reference evidence="1 2" key="1">
    <citation type="submission" date="2018-10" db="EMBL/GenBank/DDBJ databases">
        <authorList>
            <person name="Zack K."/>
            <person name="Garlena R.A."/>
            <person name="Russell D.A."/>
            <person name="Pope W.H."/>
            <person name="Jacobs-Sera D."/>
            <person name="Hatfull G.F."/>
        </authorList>
    </citation>
    <scope>NUCLEOTIDE SEQUENCE [LARGE SCALE GENOMIC DNA]</scope>
</reference>
<sequence>MTTQFFLPEYPASTRAMDNNDDVVSFSDVILYTENTGGVVMAINGNTRVLEYQWRRNWTRVYSDFTMIAREYLVTDSMEWEIVAYTDIKTGDEQLGINIYHNPANENDHRAKWRFYDFMHRRLGGGYLHRSPVCDSIMRTKTQIQIAGVMDKLDNTYMRLYNASEEFDDTMVRITPVVYKDDPYDPSAFRGAVFIDGVSHYVGQGQTFETTKANEGYLSSLGIDEGIPHHMDQYAKLSVYANDDRVTGVSTQHGGRELMWKYMDGLLGMEYSATLDDEDLSQRTIWRHREFHTSE</sequence>
<evidence type="ECO:0000313" key="2">
    <source>
        <dbReference type="Proteomes" id="UP000279277"/>
    </source>
</evidence>
<accession>A0A3G3LYU7</accession>
<dbReference type="RefSeq" id="YP_010676677.1">
    <property type="nucleotide sequence ID" value="NC_071014.1"/>
</dbReference>
<name>A0A3G3LYU7_9CAUD</name>
<protein>
    <submittedName>
        <fullName evidence="1">Uncharacterized protein</fullName>
    </submittedName>
</protein>
<organism evidence="1 2">
    <name type="scientific">Brevibacterium phage Cantare</name>
    <dbReference type="NCBI Taxonomy" id="2338395"/>
    <lineage>
        <taxon>Viruses</taxon>
        <taxon>Duplodnaviria</taxon>
        <taxon>Heunggongvirae</taxon>
        <taxon>Uroviricota</taxon>
        <taxon>Caudoviricetes</taxon>
        <taxon>Cantarevirus</taxon>
        <taxon>Cantarevirus cantare</taxon>
    </lineage>
</organism>